<reference evidence="2" key="1">
    <citation type="journal article" date="2024" name="Proc. Natl. Acad. Sci. U.S.A.">
        <title>Extraordinary preservation of gene collinearity over three hundred million years revealed in homosporous lycophytes.</title>
        <authorList>
            <person name="Li C."/>
            <person name="Wickell D."/>
            <person name="Kuo L.Y."/>
            <person name="Chen X."/>
            <person name="Nie B."/>
            <person name="Liao X."/>
            <person name="Peng D."/>
            <person name="Ji J."/>
            <person name="Jenkins J."/>
            <person name="Williams M."/>
            <person name="Shu S."/>
            <person name="Plott C."/>
            <person name="Barry K."/>
            <person name="Rajasekar S."/>
            <person name="Grimwood J."/>
            <person name="Han X."/>
            <person name="Sun S."/>
            <person name="Hou Z."/>
            <person name="He W."/>
            <person name="Dai G."/>
            <person name="Sun C."/>
            <person name="Schmutz J."/>
            <person name="Leebens-Mack J.H."/>
            <person name="Li F.W."/>
            <person name="Wang L."/>
        </authorList>
    </citation>
    <scope>NUCLEOTIDE SEQUENCE [LARGE SCALE GENOMIC DNA]</scope>
    <source>
        <strain evidence="2">cv. PW_Plant_1</strain>
    </source>
</reference>
<gene>
    <name evidence="1" type="ORF">O6H91_13G037100</name>
</gene>
<dbReference type="Proteomes" id="UP001162992">
    <property type="component" value="Chromosome 13"/>
</dbReference>
<sequence length="157" mass="17023">MQQVPQNPPTVRIRDLRPSVLTNVNTTFIILEKSPPTREGNLLMSVATVADASAAVNFQLWGSECDAFQPGDIVRLTNGIFSFHKTNLVLRAGKKGLIEKVGEFSMVFVEAPNLSLLQWVQDPADPKVWIPLPQAQPSSPGLLPATGGFLGNPRAAH</sequence>
<evidence type="ECO:0000313" key="2">
    <source>
        <dbReference type="Proteomes" id="UP001162992"/>
    </source>
</evidence>
<dbReference type="EMBL" id="CM055104">
    <property type="protein sequence ID" value="KAJ7533194.1"/>
    <property type="molecule type" value="Genomic_DNA"/>
</dbReference>
<name>A0ACC2BTW4_DIPCM</name>
<keyword evidence="2" id="KW-1185">Reference proteome</keyword>
<comment type="caution">
    <text evidence="1">The sequence shown here is derived from an EMBL/GenBank/DDBJ whole genome shotgun (WGS) entry which is preliminary data.</text>
</comment>
<proteinExistence type="predicted"/>
<protein>
    <submittedName>
        <fullName evidence="1">Uncharacterized protein</fullName>
    </submittedName>
</protein>
<accession>A0ACC2BTW4</accession>
<evidence type="ECO:0000313" key="1">
    <source>
        <dbReference type="EMBL" id="KAJ7533194.1"/>
    </source>
</evidence>
<organism evidence="1 2">
    <name type="scientific">Diphasiastrum complanatum</name>
    <name type="common">Issler's clubmoss</name>
    <name type="synonym">Lycopodium complanatum</name>
    <dbReference type="NCBI Taxonomy" id="34168"/>
    <lineage>
        <taxon>Eukaryota</taxon>
        <taxon>Viridiplantae</taxon>
        <taxon>Streptophyta</taxon>
        <taxon>Embryophyta</taxon>
        <taxon>Tracheophyta</taxon>
        <taxon>Lycopodiopsida</taxon>
        <taxon>Lycopodiales</taxon>
        <taxon>Lycopodiaceae</taxon>
        <taxon>Lycopodioideae</taxon>
        <taxon>Diphasiastrum</taxon>
    </lineage>
</organism>